<dbReference type="InterPro" id="IPR037518">
    <property type="entry name" value="MPN"/>
</dbReference>
<evidence type="ECO:0000256" key="4">
    <source>
        <dbReference type="ARBA" id="ARBA00022723"/>
    </source>
</evidence>
<keyword evidence="3" id="KW-0645">Protease</keyword>
<dbReference type="GO" id="GO:0005768">
    <property type="term" value="C:endosome"/>
    <property type="evidence" value="ECO:0007669"/>
    <property type="project" value="TreeGrafter"/>
</dbReference>
<dbReference type="GO" id="GO:0046872">
    <property type="term" value="F:metal ion binding"/>
    <property type="evidence" value="ECO:0007669"/>
    <property type="project" value="UniProtKB-KW"/>
</dbReference>
<reference evidence="11 12" key="1">
    <citation type="submission" date="2016-06" db="EMBL/GenBank/DDBJ databases">
        <authorList>
            <person name="Kjaerup R.B."/>
            <person name="Dalgaard T.S."/>
            <person name="Juul-Madsen H.R."/>
        </authorList>
    </citation>
    <scope>NUCLEOTIDE SEQUENCE [LARGE SCALE GENOMIC DNA]</scope>
</reference>
<evidence type="ECO:0000256" key="3">
    <source>
        <dbReference type="ARBA" id="ARBA00022670"/>
    </source>
</evidence>
<dbReference type="PANTHER" id="PTHR12947:SF13">
    <property type="entry name" value="FI19924P1"/>
    <property type="match status" value="1"/>
</dbReference>
<dbReference type="Pfam" id="PF01398">
    <property type="entry name" value="JAB"/>
    <property type="match status" value="1"/>
</dbReference>
<sequence length="527" mass="58746">MALSRHHAALSRPLNVEEIVQEAQNFEFNPNRPLQQWIRAARMLLTEATVCEDEGNIAQAYLYIYRHAELVLAKLPQHPDYRNPQFKAELSQARKTLQKNLVKMEEWKPRINQEHERYTKIMARRDAERRLTQNELDEEAVHSHSRRGSYDMVGAMASTTTLNAHQDRRFAVDLAQKEIRRRDASKRSTHQAGISPHTVAQRRQGIVNDDDEYFQQIDDGFREAGRLLYGQSNQSRQSLPAPQNSQQPSTRYPTVPPKEKRMSWRPTNFDNISSYNLPPPSIPSKEALSPPPLPSKNPLSAPALPPKPSTSTSNPTQRYTFAPTATTESGSPLRPLLLPPSLRSSFLKLASTNTAHNLETCGILAATLISNALFITHLILPEQTSTPNTCDTTPAGDAALFSYVDSHALLVVGWIHTHPSQTCFLSSRDLHTSAGYQVMLPESIAIVCAPGKDPDWGVFRLTEPPGLDAILGCTQTSAFHPHQEGRLYTDALGGVGHVVEGPGLEFQVVDLRDGRGGEEEEMEGGWI</sequence>
<dbReference type="GO" id="GO:0016020">
    <property type="term" value="C:membrane"/>
    <property type="evidence" value="ECO:0007669"/>
    <property type="project" value="TreeGrafter"/>
</dbReference>
<dbReference type="Pfam" id="PF08969">
    <property type="entry name" value="USP8_dimer"/>
    <property type="match status" value="1"/>
</dbReference>
<keyword evidence="7" id="KW-0862">Zinc</keyword>
<keyword evidence="6" id="KW-0378">Hydrolase</keyword>
<dbReference type="PANTHER" id="PTHR12947">
    <property type="entry name" value="AMSH-LIKE PROTEASE"/>
    <property type="match status" value="1"/>
</dbReference>
<dbReference type="SMART" id="SM00232">
    <property type="entry name" value="JAB_MPN"/>
    <property type="match status" value="1"/>
</dbReference>
<dbReference type="InterPro" id="IPR015063">
    <property type="entry name" value="USP8_dimer"/>
</dbReference>
<dbReference type="InterPro" id="IPR000555">
    <property type="entry name" value="JAMM/MPN+_dom"/>
</dbReference>
<evidence type="ECO:0000256" key="6">
    <source>
        <dbReference type="ARBA" id="ARBA00022801"/>
    </source>
</evidence>
<feature type="compositionally biased region" description="Polar residues" evidence="9">
    <location>
        <begin position="233"/>
        <end position="252"/>
    </location>
</feature>
<dbReference type="InterPro" id="IPR044098">
    <property type="entry name" value="STAMBP/STALP-like_MPN"/>
</dbReference>
<evidence type="ECO:0000256" key="1">
    <source>
        <dbReference type="ARBA" id="ARBA00001947"/>
    </source>
</evidence>
<dbReference type="SUPFAM" id="SSF102712">
    <property type="entry name" value="JAB1/MPN domain"/>
    <property type="match status" value="1"/>
</dbReference>
<dbReference type="PROSITE" id="PS50249">
    <property type="entry name" value="MPN"/>
    <property type="match status" value="1"/>
</dbReference>
<evidence type="ECO:0000256" key="2">
    <source>
        <dbReference type="ARBA" id="ARBA00010981"/>
    </source>
</evidence>
<gene>
    <name evidence="11" type="ORF">ZT3D7_G10574</name>
</gene>
<dbReference type="GO" id="GO:0061578">
    <property type="term" value="F:K63-linked deubiquitinase activity"/>
    <property type="evidence" value="ECO:0007669"/>
    <property type="project" value="InterPro"/>
</dbReference>
<feature type="compositionally biased region" description="Polar residues" evidence="9">
    <location>
        <begin position="265"/>
        <end position="276"/>
    </location>
</feature>
<dbReference type="GO" id="GO:0070536">
    <property type="term" value="P:protein K63-linked deubiquitination"/>
    <property type="evidence" value="ECO:0007669"/>
    <property type="project" value="InterPro"/>
</dbReference>
<organism evidence="11 12">
    <name type="scientific">Zymoseptoria tritici (strain ST99CH_3D7)</name>
    <dbReference type="NCBI Taxonomy" id="1276538"/>
    <lineage>
        <taxon>Eukaryota</taxon>
        <taxon>Fungi</taxon>
        <taxon>Dikarya</taxon>
        <taxon>Ascomycota</taxon>
        <taxon>Pezizomycotina</taxon>
        <taxon>Dothideomycetes</taxon>
        <taxon>Dothideomycetidae</taxon>
        <taxon>Mycosphaerellales</taxon>
        <taxon>Mycosphaerellaceae</taxon>
        <taxon>Zymoseptoria</taxon>
    </lineage>
</organism>
<dbReference type="CDD" id="cd08066">
    <property type="entry name" value="MPN_AMSH_like"/>
    <property type="match status" value="1"/>
</dbReference>
<keyword evidence="12" id="KW-1185">Reference proteome</keyword>
<evidence type="ECO:0000256" key="9">
    <source>
        <dbReference type="SAM" id="MobiDB-lite"/>
    </source>
</evidence>
<evidence type="ECO:0000256" key="8">
    <source>
        <dbReference type="ARBA" id="ARBA00023049"/>
    </source>
</evidence>
<keyword evidence="5" id="KW-0833">Ubl conjugation pathway</keyword>
<evidence type="ECO:0000256" key="7">
    <source>
        <dbReference type="ARBA" id="ARBA00022833"/>
    </source>
</evidence>
<accession>A0A1X7S708</accession>
<dbReference type="GO" id="GO:0140492">
    <property type="term" value="F:metal-dependent deubiquitinase activity"/>
    <property type="evidence" value="ECO:0007669"/>
    <property type="project" value="InterPro"/>
</dbReference>
<feature type="region of interest" description="Disordered" evidence="9">
    <location>
        <begin position="180"/>
        <end position="207"/>
    </location>
</feature>
<comment type="cofactor">
    <cofactor evidence="1">
        <name>Zn(2+)</name>
        <dbReference type="ChEBI" id="CHEBI:29105"/>
    </cofactor>
</comment>
<evidence type="ECO:0000313" key="12">
    <source>
        <dbReference type="Proteomes" id="UP000215127"/>
    </source>
</evidence>
<dbReference type="Gene3D" id="3.40.140.10">
    <property type="entry name" value="Cytidine Deaminase, domain 2"/>
    <property type="match status" value="1"/>
</dbReference>
<dbReference type="STRING" id="1276538.A0A1X7S708"/>
<protein>
    <recommendedName>
        <fullName evidence="10">MPN domain-containing protein</fullName>
    </recommendedName>
</protein>
<dbReference type="Gene3D" id="1.20.58.80">
    <property type="entry name" value="Phosphotransferase system, lactose/cellobiose-type IIA subunit"/>
    <property type="match status" value="1"/>
</dbReference>
<feature type="compositionally biased region" description="Polar residues" evidence="9">
    <location>
        <begin position="317"/>
        <end position="330"/>
    </location>
</feature>
<comment type="similarity">
    <text evidence="2">Belongs to the peptidase M67C family.</text>
</comment>
<dbReference type="GO" id="GO:0006508">
    <property type="term" value="P:proteolysis"/>
    <property type="evidence" value="ECO:0007669"/>
    <property type="project" value="UniProtKB-KW"/>
</dbReference>
<evidence type="ECO:0000256" key="5">
    <source>
        <dbReference type="ARBA" id="ARBA00022786"/>
    </source>
</evidence>
<evidence type="ECO:0000313" key="11">
    <source>
        <dbReference type="EMBL" id="SMQ55419.1"/>
    </source>
</evidence>
<evidence type="ECO:0000259" key="10">
    <source>
        <dbReference type="PROSITE" id="PS50249"/>
    </source>
</evidence>
<feature type="region of interest" description="Disordered" evidence="9">
    <location>
        <begin position="233"/>
        <end position="335"/>
    </location>
</feature>
<dbReference type="AlphaFoldDB" id="A0A1X7S708"/>
<keyword evidence="8" id="KW-0482">Metalloprotease</keyword>
<dbReference type="FunFam" id="3.40.140.10:FF:000033">
    <property type="entry name" value="AMSH-like protease sst2"/>
    <property type="match status" value="1"/>
</dbReference>
<dbReference type="EMBL" id="LT853702">
    <property type="protein sequence ID" value="SMQ55419.1"/>
    <property type="molecule type" value="Genomic_DNA"/>
</dbReference>
<keyword evidence="4" id="KW-0479">Metal-binding</keyword>
<name>A0A1X7S708_ZYMT9</name>
<feature type="domain" description="MPN" evidence="10">
    <location>
        <begin position="336"/>
        <end position="465"/>
    </location>
</feature>
<proteinExistence type="inferred from homology"/>
<dbReference type="Proteomes" id="UP000215127">
    <property type="component" value="Chromosome 11"/>
</dbReference>